<accession>A0ABY9YJ63</accession>
<dbReference type="Proteomes" id="UP001302072">
    <property type="component" value="Chromosome"/>
</dbReference>
<keyword evidence="2" id="KW-1185">Reference proteome</keyword>
<evidence type="ECO:0000313" key="2">
    <source>
        <dbReference type="Proteomes" id="UP001302072"/>
    </source>
</evidence>
<dbReference type="EMBL" id="CP115541">
    <property type="protein sequence ID" value="WNH50922.1"/>
    <property type="molecule type" value="Genomic_DNA"/>
</dbReference>
<organism evidence="1 2">
    <name type="scientific">Stenotrophomonas oahuensis</name>
    <dbReference type="NCBI Taxonomy" id="3003271"/>
    <lineage>
        <taxon>Bacteria</taxon>
        <taxon>Pseudomonadati</taxon>
        <taxon>Pseudomonadota</taxon>
        <taxon>Gammaproteobacteria</taxon>
        <taxon>Lysobacterales</taxon>
        <taxon>Lysobacteraceae</taxon>
        <taxon>Stenotrophomonas</taxon>
    </lineage>
</organism>
<dbReference type="RefSeq" id="WP_311190215.1">
    <property type="nucleotide sequence ID" value="NZ_CP115541.1"/>
</dbReference>
<sequence length="547" mass="60558">MSPSIIPRAIVHWLRPNMISRKDTLSDALFKKSQQQTLSVKSVIKLLHIANEERVRKDLAQLGVREASSQVGGIPISSASFAIEVLRNEARASTLSDSVVSSLNQHLSRFCTEVTIEQDALTRVYWNNYNPDESPDAQTGISGHALDALGGAPDPGTQCVDITGESSVLQAFARMAGSGMAKLPDTALSALDAAFLRIYGVPSDVDGAGIASEIQPICHDGNNYFSLPHTSRVIAEIHELLGTVQSPTIKGQLMAKLDAFDARIDAAMLHFQKERREALREIPADARSIAVQRTAESWLGIGQLDSRLEAMLRDGQYDEANAEFARLYHIPTDIQDAANATPEFPDSFMTAGFRDLADAELGMELLWHALSDPETGEPEARVAEVVNDYQADIRAARDYWMSRSNSAWDDYLANGLSVGIWEELRVADQWLRMDRGEALQDALLTPDGHLTGVLQELLLDKHASFDEDEVWTRLYRAFIHTYGITFDIDAIRTPAPHDAALGHAFRSILKIELWVDQYWKEGDLKEAVSTWLDERIALIKGARPSLQ</sequence>
<gene>
    <name evidence="1" type="ORF">PDM29_11020</name>
</gene>
<name>A0ABY9YJ63_9GAMM</name>
<reference evidence="1 2" key="1">
    <citation type="submission" date="2022-12" db="EMBL/GenBank/DDBJ databases">
        <title>Two new species, Stenotrophomonas aracearum and Stenotrophomonas oahuensis, isolated from Anthurium (Araceae family) in Hawaii.</title>
        <authorList>
            <person name="Chunag S.C."/>
            <person name="Dobhal S."/>
            <person name="Alvarez A."/>
            <person name="Arif M."/>
        </authorList>
    </citation>
    <scope>NUCLEOTIDE SEQUENCE [LARGE SCALE GENOMIC DNA]</scope>
    <source>
        <strain evidence="1 2">A5586</strain>
    </source>
</reference>
<evidence type="ECO:0000313" key="1">
    <source>
        <dbReference type="EMBL" id="WNH50922.1"/>
    </source>
</evidence>
<proteinExistence type="predicted"/>
<protein>
    <submittedName>
        <fullName evidence="1">Uncharacterized protein</fullName>
    </submittedName>
</protein>